<reference evidence="2 3" key="1">
    <citation type="submission" date="2020-11" db="EMBL/GenBank/DDBJ databases">
        <title>Kefir isolates.</title>
        <authorList>
            <person name="Marcisauskas S."/>
            <person name="Kim Y."/>
            <person name="Blasche S."/>
        </authorList>
    </citation>
    <scope>NUCLEOTIDE SEQUENCE [LARGE SCALE GENOMIC DNA]</scope>
    <source>
        <strain evidence="2 3">OG2</strain>
    </source>
</reference>
<evidence type="ECO:0000313" key="3">
    <source>
        <dbReference type="Proteomes" id="UP000750334"/>
    </source>
</evidence>
<comment type="caution">
    <text evidence="2">The sequence shown here is derived from an EMBL/GenBank/DDBJ whole genome shotgun (WGS) entry which is preliminary data.</text>
</comment>
<gene>
    <name evidence="2" type="ORF">C6P45_001416</name>
</gene>
<evidence type="ECO:0000259" key="1">
    <source>
        <dbReference type="Pfam" id="PF01918"/>
    </source>
</evidence>
<dbReference type="AlphaFoldDB" id="A0A9P7B6L4"/>
<dbReference type="OrthoDB" id="4033941at2759"/>
<dbReference type="InterPro" id="IPR002775">
    <property type="entry name" value="DNA/RNA-bd_Alba-like"/>
</dbReference>
<dbReference type="Pfam" id="PF01918">
    <property type="entry name" value="Alba"/>
    <property type="match status" value="1"/>
</dbReference>
<sequence>MTVQYKGTDVPVQISSITNTLNYIQEHILPDIFEDDPTITEKLIYSKISKNSNIEKTVTALCNKEIDDKFICLFSYGSNIQKMLSIVEIFKKVKTEKDLKQMRQWNKMISLKNIEEGRNELLEKKTIVPILITLITTSESLTSPIFQNDKNMFTQQ</sequence>
<dbReference type="EMBL" id="PUHR01000164">
    <property type="protein sequence ID" value="KAG0661196.1"/>
    <property type="molecule type" value="Genomic_DNA"/>
</dbReference>
<accession>A0A9P7B6L4</accession>
<organism evidence="2 3">
    <name type="scientific">Maudiozyma exigua</name>
    <name type="common">Yeast</name>
    <name type="synonym">Kazachstania exigua</name>
    <dbReference type="NCBI Taxonomy" id="34358"/>
    <lineage>
        <taxon>Eukaryota</taxon>
        <taxon>Fungi</taxon>
        <taxon>Dikarya</taxon>
        <taxon>Ascomycota</taxon>
        <taxon>Saccharomycotina</taxon>
        <taxon>Saccharomycetes</taxon>
        <taxon>Saccharomycetales</taxon>
        <taxon>Saccharomycetaceae</taxon>
        <taxon>Maudiozyma</taxon>
    </lineage>
</organism>
<feature type="domain" description="DNA/RNA-binding protein Alba-like" evidence="1">
    <location>
        <begin position="48"/>
        <end position="93"/>
    </location>
</feature>
<name>A0A9P7B6L4_MAUEX</name>
<proteinExistence type="predicted"/>
<evidence type="ECO:0000313" key="2">
    <source>
        <dbReference type="EMBL" id="KAG0661196.1"/>
    </source>
</evidence>
<protein>
    <recommendedName>
        <fullName evidence="1">DNA/RNA-binding protein Alba-like domain-containing protein</fullName>
    </recommendedName>
</protein>
<dbReference type="GO" id="GO:0003676">
    <property type="term" value="F:nucleic acid binding"/>
    <property type="evidence" value="ECO:0007669"/>
    <property type="project" value="InterPro"/>
</dbReference>
<keyword evidence="3" id="KW-1185">Reference proteome</keyword>
<dbReference type="Proteomes" id="UP000750334">
    <property type="component" value="Unassembled WGS sequence"/>
</dbReference>